<organism evidence="1 2">
    <name type="scientific">Panagrolaimus sp. ES5</name>
    <dbReference type="NCBI Taxonomy" id="591445"/>
    <lineage>
        <taxon>Eukaryota</taxon>
        <taxon>Metazoa</taxon>
        <taxon>Ecdysozoa</taxon>
        <taxon>Nematoda</taxon>
        <taxon>Chromadorea</taxon>
        <taxon>Rhabditida</taxon>
        <taxon>Tylenchina</taxon>
        <taxon>Panagrolaimomorpha</taxon>
        <taxon>Panagrolaimoidea</taxon>
        <taxon>Panagrolaimidae</taxon>
        <taxon>Panagrolaimus</taxon>
    </lineage>
</organism>
<protein>
    <submittedName>
        <fullName evidence="2">Uncharacterized protein</fullName>
    </submittedName>
</protein>
<dbReference type="Proteomes" id="UP000887579">
    <property type="component" value="Unplaced"/>
</dbReference>
<sequence>MSNMPFQAYVTIVKQTIKKNGGCLYNNESKVWMHTGNATNNEKCIHQLVVFNNTEVHVNFELYTIGDTAGDYIGYYDETNTLVKINEHRDEGLFIPNKSPSFTPYKNGTSKNITWEYFEPCESDFTIMDLQFAHDVLTISNDILQVFSNDILLFETQYSNI</sequence>
<name>A0AC34F789_9BILA</name>
<reference evidence="2" key="1">
    <citation type="submission" date="2022-11" db="UniProtKB">
        <authorList>
            <consortium name="WormBaseParasite"/>
        </authorList>
    </citation>
    <scope>IDENTIFICATION</scope>
</reference>
<evidence type="ECO:0000313" key="2">
    <source>
        <dbReference type="WBParaSite" id="ES5_v2.g12959.t1"/>
    </source>
</evidence>
<proteinExistence type="predicted"/>
<evidence type="ECO:0000313" key="1">
    <source>
        <dbReference type="Proteomes" id="UP000887579"/>
    </source>
</evidence>
<dbReference type="WBParaSite" id="ES5_v2.g12959.t1">
    <property type="protein sequence ID" value="ES5_v2.g12959.t1"/>
    <property type="gene ID" value="ES5_v2.g12959"/>
</dbReference>
<accession>A0AC34F789</accession>